<dbReference type="AlphaFoldDB" id="A0AAN8IBD0"/>
<name>A0AAN8IBD0_TRICO</name>
<reference evidence="1 2" key="1">
    <citation type="submission" date="2019-10" db="EMBL/GenBank/DDBJ databases">
        <title>Assembly and Annotation for the nematode Trichostrongylus colubriformis.</title>
        <authorList>
            <person name="Martin J."/>
        </authorList>
    </citation>
    <scope>NUCLEOTIDE SEQUENCE [LARGE SCALE GENOMIC DNA]</scope>
    <source>
        <strain evidence="1">G859</strain>
        <tissue evidence="1">Whole worm</tissue>
    </source>
</reference>
<keyword evidence="2" id="KW-1185">Reference proteome</keyword>
<comment type="caution">
    <text evidence="1">The sequence shown here is derived from an EMBL/GenBank/DDBJ whole genome shotgun (WGS) entry which is preliminary data.</text>
</comment>
<dbReference type="EMBL" id="WIXE01021954">
    <property type="protein sequence ID" value="KAK5967904.1"/>
    <property type="molecule type" value="Genomic_DNA"/>
</dbReference>
<proteinExistence type="predicted"/>
<organism evidence="1 2">
    <name type="scientific">Trichostrongylus colubriformis</name>
    <name type="common">Black scour worm</name>
    <dbReference type="NCBI Taxonomy" id="6319"/>
    <lineage>
        <taxon>Eukaryota</taxon>
        <taxon>Metazoa</taxon>
        <taxon>Ecdysozoa</taxon>
        <taxon>Nematoda</taxon>
        <taxon>Chromadorea</taxon>
        <taxon>Rhabditida</taxon>
        <taxon>Rhabditina</taxon>
        <taxon>Rhabditomorpha</taxon>
        <taxon>Strongyloidea</taxon>
        <taxon>Trichostrongylidae</taxon>
        <taxon>Trichostrongylus</taxon>
    </lineage>
</organism>
<gene>
    <name evidence="1" type="ORF">GCK32_021502</name>
</gene>
<evidence type="ECO:0000313" key="2">
    <source>
        <dbReference type="Proteomes" id="UP001331761"/>
    </source>
</evidence>
<accession>A0AAN8IBD0</accession>
<evidence type="ECO:0000313" key="1">
    <source>
        <dbReference type="EMBL" id="KAK5967904.1"/>
    </source>
</evidence>
<dbReference type="Proteomes" id="UP001331761">
    <property type="component" value="Unassembled WGS sequence"/>
</dbReference>
<sequence>MRCFVDILHEVFMEYSSGDAETTGDPVTDRMNRYYIRHFAPQT</sequence>
<protein>
    <submittedName>
        <fullName evidence="1">Uncharacterized protein</fullName>
    </submittedName>
</protein>